<keyword evidence="2" id="KW-1185">Reference proteome</keyword>
<dbReference type="Proteomes" id="UP000253529">
    <property type="component" value="Unassembled WGS sequence"/>
</dbReference>
<reference evidence="1 2" key="1">
    <citation type="submission" date="2018-06" db="EMBL/GenBank/DDBJ databases">
        <title>Genomic Encyclopedia of Type Strains, Phase IV (KMG-IV): sequencing the most valuable type-strain genomes for metagenomic binning, comparative biology and taxonomic classification.</title>
        <authorList>
            <person name="Goeker M."/>
        </authorList>
    </citation>
    <scope>NUCLEOTIDE SEQUENCE [LARGE SCALE GENOMIC DNA]</scope>
    <source>
        <strain evidence="1 2">DSM 24875</strain>
    </source>
</reference>
<proteinExistence type="predicted"/>
<comment type="caution">
    <text evidence="1">The sequence shown here is derived from an EMBL/GenBank/DDBJ whole genome shotgun (WGS) entry which is preliminary data.</text>
</comment>
<dbReference type="EMBL" id="QNRK01000021">
    <property type="protein sequence ID" value="RBP09719.1"/>
    <property type="molecule type" value="Genomic_DNA"/>
</dbReference>
<dbReference type="AlphaFoldDB" id="A0A366F7I3"/>
<accession>A0A366F7I3</accession>
<dbReference type="OrthoDB" id="9805202at2"/>
<gene>
    <name evidence="1" type="ORF">DFR50_12164</name>
</gene>
<name>A0A366F7I3_9HYPH</name>
<evidence type="ECO:0000313" key="2">
    <source>
        <dbReference type="Proteomes" id="UP000253529"/>
    </source>
</evidence>
<organism evidence="1 2">
    <name type="scientific">Roseiarcus fermentans</name>
    <dbReference type="NCBI Taxonomy" id="1473586"/>
    <lineage>
        <taxon>Bacteria</taxon>
        <taxon>Pseudomonadati</taxon>
        <taxon>Pseudomonadota</taxon>
        <taxon>Alphaproteobacteria</taxon>
        <taxon>Hyphomicrobiales</taxon>
        <taxon>Roseiarcaceae</taxon>
        <taxon>Roseiarcus</taxon>
    </lineage>
</organism>
<dbReference type="RefSeq" id="WP_147262806.1">
    <property type="nucleotide sequence ID" value="NZ_QNRK01000021.1"/>
</dbReference>
<protein>
    <submittedName>
        <fullName evidence="1">Uncharacterized protein</fullName>
    </submittedName>
</protein>
<evidence type="ECO:0000313" key="1">
    <source>
        <dbReference type="EMBL" id="RBP09719.1"/>
    </source>
</evidence>
<sequence length="124" mass="13477">MAHAEGICNKLHNFIGVLQPTPAVIPIFVSDPRSDRLRRDGATIGRDHHKREPLLQALGVNHRTGFSCHQPATGWSISAASARQRFGDGAASGADPLFRLAGTGADRKHRISPYIHTENYISTS</sequence>